<keyword evidence="1" id="KW-0812">Transmembrane</keyword>
<dbReference type="EMBL" id="CSAE01000912">
    <property type="protein sequence ID" value="COX08051.1"/>
    <property type="molecule type" value="Genomic_DNA"/>
</dbReference>
<evidence type="ECO:0000313" key="7">
    <source>
        <dbReference type="Proteomes" id="UP000050164"/>
    </source>
</evidence>
<reference evidence="5 6" key="1">
    <citation type="submission" date="2015-03" db="EMBL/GenBank/DDBJ databases">
        <authorList>
            <consortium name="Pathogen Informatics"/>
        </authorList>
    </citation>
    <scope>NUCLEOTIDE SEQUENCE [LARGE SCALE GENOMIC DNA]</scope>
    <source>
        <strain evidence="2 7">Bir 185</strain>
        <strain evidence="3 6">D00501624</strain>
        <strain evidence="5">K00500041</strain>
    </source>
</reference>
<evidence type="ECO:0000313" key="4">
    <source>
        <dbReference type="EMBL" id="COX08051.1"/>
    </source>
</evidence>
<dbReference type="EMBL" id="CQQC01000791">
    <property type="protein sequence ID" value="CNV41428.1"/>
    <property type="molecule type" value="Genomic_DNA"/>
</dbReference>
<dbReference type="Proteomes" id="UP000039217">
    <property type="component" value="Unassembled WGS sequence"/>
</dbReference>
<dbReference type="Proteomes" id="UP000050164">
    <property type="component" value="Unassembled WGS sequence"/>
</dbReference>
<feature type="transmembrane region" description="Helical" evidence="1">
    <location>
        <begin position="48"/>
        <end position="70"/>
    </location>
</feature>
<evidence type="ECO:0000313" key="6">
    <source>
        <dbReference type="Proteomes" id="UP000039217"/>
    </source>
</evidence>
<evidence type="ECO:0000313" key="2">
    <source>
        <dbReference type="EMBL" id="CKT24780.1"/>
    </source>
</evidence>
<organism evidence="4 5">
    <name type="scientific">Mycobacterium tuberculosis</name>
    <dbReference type="NCBI Taxonomy" id="1773"/>
    <lineage>
        <taxon>Bacteria</taxon>
        <taxon>Bacillati</taxon>
        <taxon>Actinomycetota</taxon>
        <taxon>Actinomycetes</taxon>
        <taxon>Mycobacteriales</taxon>
        <taxon>Mycobacteriaceae</taxon>
        <taxon>Mycobacterium</taxon>
        <taxon>Mycobacterium tuberculosis complex</taxon>
    </lineage>
</organism>
<gene>
    <name evidence="3" type="ORF">ERS007661_02314</name>
    <name evidence="4" type="ORF">ERS007703_04732</name>
    <name evidence="2" type="ORF">ERS027659_04146</name>
</gene>
<dbReference type="AlphaFoldDB" id="A0A0T9F180"/>
<evidence type="ECO:0000256" key="1">
    <source>
        <dbReference type="SAM" id="Phobius"/>
    </source>
</evidence>
<protein>
    <submittedName>
        <fullName evidence="4">Uncharacterized protein</fullName>
    </submittedName>
</protein>
<reference evidence="4" key="2">
    <citation type="submission" date="2015-03" db="EMBL/GenBank/DDBJ databases">
        <authorList>
            <person name="Murphy D."/>
        </authorList>
    </citation>
    <scope>NUCLEOTIDE SEQUENCE [LARGE SCALE GENOMIC DNA]</scope>
    <source>
        <strain evidence="4">K00500041</strain>
    </source>
</reference>
<dbReference type="Proteomes" id="UP000038802">
    <property type="component" value="Unassembled WGS sequence"/>
</dbReference>
<evidence type="ECO:0000313" key="3">
    <source>
        <dbReference type="EMBL" id="CNV41428.1"/>
    </source>
</evidence>
<proteinExistence type="predicted"/>
<keyword evidence="1" id="KW-0472">Membrane</keyword>
<name>A0A0T9F180_MYCTX</name>
<accession>A0A0T9F180</accession>
<sequence>MTRASTPASRFVAHHSQKNEITVNVNPSANAFRVGTASRAKGRRAVRFITLSISASATQLSVLAPAAAIIPPTSVLSMSSG</sequence>
<evidence type="ECO:0000313" key="5">
    <source>
        <dbReference type="Proteomes" id="UP000038802"/>
    </source>
</evidence>
<keyword evidence="1" id="KW-1133">Transmembrane helix</keyword>
<dbReference type="EMBL" id="CNFT01001394">
    <property type="protein sequence ID" value="CKT24780.1"/>
    <property type="molecule type" value="Genomic_DNA"/>
</dbReference>